<keyword evidence="6 7" id="KW-0472">Membrane</keyword>
<evidence type="ECO:0000313" key="8">
    <source>
        <dbReference type="Proteomes" id="UP000079169"/>
    </source>
</evidence>
<dbReference type="RefSeq" id="XP_008478282.1">
    <property type="nucleotide sequence ID" value="XM_008480060.3"/>
</dbReference>
<dbReference type="GO" id="GO:0005890">
    <property type="term" value="C:sodium:potassium-exchanging ATPase complex"/>
    <property type="evidence" value="ECO:0007669"/>
    <property type="project" value="InterPro"/>
</dbReference>
<evidence type="ECO:0000256" key="1">
    <source>
        <dbReference type="ARBA" id="ARBA00004606"/>
    </source>
</evidence>
<reference evidence="9" key="1">
    <citation type="submission" date="2025-08" db="UniProtKB">
        <authorList>
            <consortium name="RefSeq"/>
        </authorList>
    </citation>
    <scope>IDENTIFICATION</scope>
</reference>
<dbReference type="PANTHER" id="PTHR11523">
    <property type="entry name" value="SODIUM/POTASSIUM-DEPENDENT ATPASE BETA SUBUNIT"/>
    <property type="match status" value="1"/>
</dbReference>
<keyword evidence="5 7" id="KW-1133">Transmembrane helix</keyword>
<accession>A0A1S3DCN8</accession>
<dbReference type="GeneID" id="103515134"/>
<protein>
    <submittedName>
        <fullName evidence="9">Sodium/potassium-transporting ATPase subunit beta-like</fullName>
    </submittedName>
</protein>
<dbReference type="Proteomes" id="UP000079169">
    <property type="component" value="Unplaced"/>
</dbReference>
<dbReference type="KEGG" id="dci:103515134"/>
<dbReference type="STRING" id="121845.A0A1S3DCN8"/>
<dbReference type="AlphaFoldDB" id="A0A1S3DCN8"/>
<evidence type="ECO:0000256" key="6">
    <source>
        <dbReference type="ARBA" id="ARBA00023136"/>
    </source>
</evidence>
<comment type="subcellular location">
    <subcellularLocation>
        <location evidence="1">Membrane</location>
        <topology evidence="1">Single-pass type II membrane protein</topology>
    </subcellularLocation>
</comment>
<keyword evidence="3 7" id="KW-0812">Transmembrane</keyword>
<dbReference type="GO" id="GO:0036376">
    <property type="term" value="P:sodium ion export across plasma membrane"/>
    <property type="evidence" value="ECO:0007669"/>
    <property type="project" value="TreeGrafter"/>
</dbReference>
<evidence type="ECO:0000256" key="5">
    <source>
        <dbReference type="ARBA" id="ARBA00022989"/>
    </source>
</evidence>
<proteinExistence type="inferred from homology"/>
<keyword evidence="8" id="KW-1185">Reference proteome</keyword>
<dbReference type="OMA" id="SWAKILC"/>
<evidence type="ECO:0000256" key="4">
    <source>
        <dbReference type="ARBA" id="ARBA00022968"/>
    </source>
</evidence>
<dbReference type="GO" id="GO:0030007">
    <property type="term" value="P:intracellular potassium ion homeostasis"/>
    <property type="evidence" value="ECO:0007669"/>
    <property type="project" value="TreeGrafter"/>
</dbReference>
<evidence type="ECO:0000256" key="2">
    <source>
        <dbReference type="ARBA" id="ARBA00005876"/>
    </source>
</evidence>
<evidence type="ECO:0000256" key="7">
    <source>
        <dbReference type="SAM" id="Phobius"/>
    </source>
</evidence>
<dbReference type="InterPro" id="IPR038702">
    <property type="entry name" value="Na/K_ATPase_sub_beta_sf"/>
</dbReference>
<comment type="similarity">
    <text evidence="2">Belongs to the X(+)/potassium ATPases subunit beta family.</text>
</comment>
<dbReference type="Gene3D" id="2.60.40.1660">
    <property type="entry name" value="Na, k-atpase alpha subunit"/>
    <property type="match status" value="1"/>
</dbReference>
<dbReference type="InterPro" id="IPR000402">
    <property type="entry name" value="Na/K_ATPase_sub_beta"/>
</dbReference>
<dbReference type="GO" id="GO:0006883">
    <property type="term" value="P:intracellular sodium ion homeostasis"/>
    <property type="evidence" value="ECO:0007669"/>
    <property type="project" value="TreeGrafter"/>
</dbReference>
<organism evidence="8 9">
    <name type="scientific">Diaphorina citri</name>
    <name type="common">Asian citrus psyllid</name>
    <dbReference type="NCBI Taxonomy" id="121845"/>
    <lineage>
        <taxon>Eukaryota</taxon>
        <taxon>Metazoa</taxon>
        <taxon>Ecdysozoa</taxon>
        <taxon>Arthropoda</taxon>
        <taxon>Hexapoda</taxon>
        <taxon>Insecta</taxon>
        <taxon>Pterygota</taxon>
        <taxon>Neoptera</taxon>
        <taxon>Paraneoptera</taxon>
        <taxon>Hemiptera</taxon>
        <taxon>Sternorrhyncha</taxon>
        <taxon>Psylloidea</taxon>
        <taxon>Psyllidae</taxon>
        <taxon>Diaphorininae</taxon>
        <taxon>Diaphorina</taxon>
    </lineage>
</organism>
<evidence type="ECO:0000313" key="9">
    <source>
        <dbReference type="RefSeq" id="XP_008478282.1"/>
    </source>
</evidence>
<gene>
    <name evidence="9" type="primary">LOC103515134</name>
</gene>
<name>A0A1S3DCN8_DIACI</name>
<dbReference type="Pfam" id="PF00287">
    <property type="entry name" value="Na_K-ATPase"/>
    <property type="match status" value="1"/>
</dbReference>
<evidence type="ECO:0000256" key="3">
    <source>
        <dbReference type="ARBA" id="ARBA00022692"/>
    </source>
</evidence>
<dbReference type="PROSITE" id="PS00390">
    <property type="entry name" value="ATPASE_NA_K_BETA_1"/>
    <property type="match status" value="1"/>
</dbReference>
<dbReference type="GO" id="GO:1990573">
    <property type="term" value="P:potassium ion import across plasma membrane"/>
    <property type="evidence" value="ECO:0007669"/>
    <property type="project" value="TreeGrafter"/>
</dbReference>
<dbReference type="PaxDb" id="121845-A0A1S3DCN8"/>
<sequence>MDDKKMDTDNYYLPPEKKGGFESFAKFLYNAETGQIIGRTPSSWAKILVFYTIFYIVLSIFFGILMFLFYQTLDYKIPKWQLDKSLIGTNPVQSPAIQPPAARPVRNRRPPVRFGDYVLY</sequence>
<dbReference type="GO" id="GO:0001671">
    <property type="term" value="F:ATPase activator activity"/>
    <property type="evidence" value="ECO:0007669"/>
    <property type="project" value="TreeGrafter"/>
</dbReference>
<feature type="transmembrane region" description="Helical" evidence="7">
    <location>
        <begin position="48"/>
        <end position="70"/>
    </location>
</feature>
<keyword evidence="4" id="KW-0735">Signal-anchor</keyword>
<dbReference type="PANTHER" id="PTHR11523:SF28">
    <property type="entry name" value="NA_K-ATPASE BETA SUBUNIT ISOFORM 4-RELATED"/>
    <property type="match status" value="1"/>
</dbReference>